<feature type="region of interest" description="Disordered" evidence="1">
    <location>
        <begin position="1"/>
        <end position="53"/>
    </location>
</feature>
<dbReference type="EMBL" id="LR796175">
    <property type="protein sequence ID" value="CAB4124073.1"/>
    <property type="molecule type" value="Genomic_DNA"/>
</dbReference>
<sequence length="53" mass="5350">MSASNQEFGNGTASGRGDAAYSIGSSGSMNLSSRYDGPDGITPGTKSKEFEGN</sequence>
<evidence type="ECO:0000313" key="2">
    <source>
        <dbReference type="EMBL" id="CAB4124073.1"/>
    </source>
</evidence>
<organism evidence="2">
    <name type="scientific">uncultured Caudovirales phage</name>
    <dbReference type="NCBI Taxonomy" id="2100421"/>
    <lineage>
        <taxon>Viruses</taxon>
        <taxon>Duplodnaviria</taxon>
        <taxon>Heunggongvirae</taxon>
        <taxon>Uroviricota</taxon>
        <taxon>Caudoviricetes</taxon>
        <taxon>Peduoviridae</taxon>
        <taxon>Maltschvirus</taxon>
        <taxon>Maltschvirus maltsch</taxon>
    </lineage>
</organism>
<proteinExistence type="predicted"/>
<gene>
    <name evidence="2" type="ORF">UFOVP45_144</name>
</gene>
<accession>A0A6J5KSP8</accession>
<evidence type="ECO:0000256" key="1">
    <source>
        <dbReference type="SAM" id="MobiDB-lite"/>
    </source>
</evidence>
<protein>
    <submittedName>
        <fullName evidence="2">Uncharacterized protein</fullName>
    </submittedName>
</protein>
<feature type="compositionally biased region" description="Low complexity" evidence="1">
    <location>
        <begin position="22"/>
        <end position="33"/>
    </location>
</feature>
<feature type="compositionally biased region" description="Polar residues" evidence="1">
    <location>
        <begin position="1"/>
        <end position="13"/>
    </location>
</feature>
<reference evidence="2" key="1">
    <citation type="submission" date="2020-04" db="EMBL/GenBank/DDBJ databases">
        <authorList>
            <person name="Chiriac C."/>
            <person name="Salcher M."/>
            <person name="Ghai R."/>
            <person name="Kavagutti S V."/>
        </authorList>
    </citation>
    <scope>NUCLEOTIDE SEQUENCE</scope>
</reference>
<name>A0A6J5KSP8_9CAUD</name>